<proteinExistence type="predicted"/>
<gene>
    <name evidence="1" type="ORF">GCM10008935_25590</name>
</gene>
<organism evidence="1 2">
    <name type="scientific">Alkalibacillus silvisoli</name>
    <dbReference type="NCBI Taxonomy" id="392823"/>
    <lineage>
        <taxon>Bacteria</taxon>
        <taxon>Bacillati</taxon>
        <taxon>Bacillota</taxon>
        <taxon>Bacilli</taxon>
        <taxon>Bacillales</taxon>
        <taxon>Bacillaceae</taxon>
        <taxon>Alkalibacillus</taxon>
    </lineage>
</organism>
<comment type="caution">
    <text evidence="1">The sequence shown here is derived from an EMBL/GenBank/DDBJ whole genome shotgun (WGS) entry which is preliminary data.</text>
</comment>
<name>A0ABN1A6C0_9BACI</name>
<dbReference type="RefSeq" id="WP_343784152.1">
    <property type="nucleotide sequence ID" value="NZ_BAAACZ010000024.1"/>
</dbReference>
<dbReference type="Pfam" id="PF08680">
    <property type="entry name" value="DUF1779"/>
    <property type="match status" value="1"/>
</dbReference>
<evidence type="ECO:0000313" key="2">
    <source>
        <dbReference type="Proteomes" id="UP001500740"/>
    </source>
</evidence>
<protein>
    <recommendedName>
        <fullName evidence="3">TATA-box binding</fullName>
    </recommendedName>
</protein>
<evidence type="ECO:0008006" key="3">
    <source>
        <dbReference type="Google" id="ProtNLM"/>
    </source>
</evidence>
<dbReference type="Gene3D" id="3.30.360.40">
    <property type="entry name" value="YwmB-like"/>
    <property type="match status" value="1"/>
</dbReference>
<dbReference type="InterPro" id="IPR036209">
    <property type="entry name" value="YwmB-like_sf"/>
</dbReference>
<keyword evidence="2" id="KW-1185">Reference proteome</keyword>
<evidence type="ECO:0000313" key="1">
    <source>
        <dbReference type="EMBL" id="GAA0468606.1"/>
    </source>
</evidence>
<accession>A0ABN1A6C0</accession>
<reference evidence="1 2" key="1">
    <citation type="journal article" date="2019" name="Int. J. Syst. Evol. Microbiol.">
        <title>The Global Catalogue of Microorganisms (GCM) 10K type strain sequencing project: providing services to taxonomists for standard genome sequencing and annotation.</title>
        <authorList>
            <consortium name="The Broad Institute Genomics Platform"/>
            <consortium name="The Broad Institute Genome Sequencing Center for Infectious Disease"/>
            <person name="Wu L."/>
            <person name="Ma J."/>
        </authorList>
    </citation>
    <scope>NUCLEOTIDE SEQUENCE [LARGE SCALE GENOMIC DNA]</scope>
    <source>
        <strain evidence="1 2">JCM 14193</strain>
    </source>
</reference>
<dbReference type="Proteomes" id="UP001500740">
    <property type="component" value="Unassembled WGS sequence"/>
</dbReference>
<dbReference type="InterPro" id="IPR014794">
    <property type="entry name" value="DUF1779"/>
</dbReference>
<sequence length="220" mass="25858">MRIIMALVMIVLIGQSVFYQSSNEAAMTTDFEVLADYVIEQDWDVQSFEITMKLNGEKKEILDRKKVLNNQIKDKHPHIEETLDEYLYTVEVSPNTLQLVYRISSDQWSEDIYDQTLNYLSNLPLEPFYENGYVYSCFQSLINDKIDRNLFLEKFKQDFRLDLTNSIIEDQLSVFSGYTDQISSYIPLENEKMNIQLAIREEEKQKNTVTIGTPILVIEY</sequence>
<dbReference type="EMBL" id="BAAACZ010000024">
    <property type="protein sequence ID" value="GAA0468606.1"/>
    <property type="molecule type" value="Genomic_DNA"/>
</dbReference>
<dbReference type="SUPFAM" id="SSF143842">
    <property type="entry name" value="YwmB-like"/>
    <property type="match status" value="1"/>
</dbReference>